<name>A0ACB5R7A5_9CLOT</name>
<gene>
    <name evidence="1" type="ORF">rsdtw13_01440</name>
</gene>
<accession>A0ACB5R7A5</accession>
<sequence>MILALEIIGLLFMAIVAGISIAALVIFIQMFSQIKYQNYLLAKLTHSINNIGNTVNSINNIPNNSVAQQDFVEESQIANMEEQSAIPHIIR</sequence>
<comment type="caution">
    <text evidence="1">The sequence shown here is derived from an EMBL/GenBank/DDBJ whole genome shotgun (WGS) entry which is preliminary data.</text>
</comment>
<reference evidence="1" key="1">
    <citation type="journal article" date="2025" name="Int. J. Syst. Evol. Microbiol.">
        <title>Inconstantimicrobium mannanitabidum sp. nov., a novel member of the family Clostridiaceae isolated from anoxic soil under the treatment of reductive soil disinfestation.</title>
        <authorList>
            <person name="Ueki A."/>
            <person name="Tonouchi A."/>
            <person name="Honma S."/>
            <person name="Kaku N."/>
            <person name="Ueki K."/>
        </authorList>
    </citation>
    <scope>NUCLEOTIDE SEQUENCE</scope>
    <source>
        <strain evidence="1">TW13</strain>
    </source>
</reference>
<dbReference type="Proteomes" id="UP001058074">
    <property type="component" value="Unassembled WGS sequence"/>
</dbReference>
<dbReference type="EMBL" id="BROD01000001">
    <property type="protein sequence ID" value="GKX64886.1"/>
    <property type="molecule type" value="Genomic_DNA"/>
</dbReference>
<organism evidence="1 2">
    <name type="scientific">Inconstantimicrobium mannanitabidum</name>
    <dbReference type="NCBI Taxonomy" id="1604901"/>
    <lineage>
        <taxon>Bacteria</taxon>
        <taxon>Bacillati</taxon>
        <taxon>Bacillota</taxon>
        <taxon>Clostridia</taxon>
        <taxon>Eubacteriales</taxon>
        <taxon>Clostridiaceae</taxon>
        <taxon>Inconstantimicrobium</taxon>
    </lineage>
</organism>
<keyword evidence="2" id="KW-1185">Reference proteome</keyword>
<proteinExistence type="predicted"/>
<protein>
    <submittedName>
        <fullName evidence="1">Uncharacterized protein</fullName>
    </submittedName>
</protein>
<evidence type="ECO:0000313" key="2">
    <source>
        <dbReference type="Proteomes" id="UP001058074"/>
    </source>
</evidence>
<evidence type="ECO:0000313" key="1">
    <source>
        <dbReference type="EMBL" id="GKX64886.1"/>
    </source>
</evidence>